<keyword evidence="4" id="KW-0418">Kinase</keyword>
<dbReference type="Proteomes" id="UP000321750">
    <property type="component" value="Unassembled WGS sequence"/>
</dbReference>
<keyword evidence="2" id="KW-0449">Lipoprotein</keyword>
<name>A0A512JFN5_9HYPH</name>
<evidence type="ECO:0000256" key="2">
    <source>
        <dbReference type="RuleBase" id="RU362097"/>
    </source>
</evidence>
<dbReference type="GO" id="GO:0005886">
    <property type="term" value="C:plasma membrane"/>
    <property type="evidence" value="ECO:0007669"/>
    <property type="project" value="UniProtKB-SubCell"/>
</dbReference>
<keyword evidence="2" id="KW-0812">Transmembrane</keyword>
<dbReference type="GO" id="GO:0016301">
    <property type="term" value="F:kinase activity"/>
    <property type="evidence" value="ECO:0007669"/>
    <property type="project" value="UniProtKB-KW"/>
</dbReference>
<dbReference type="Gene3D" id="2.20.200.10">
    <property type="entry name" value="Outer membrane efflux proteins (OEP)"/>
    <property type="match status" value="1"/>
</dbReference>
<evidence type="ECO:0000313" key="4">
    <source>
        <dbReference type="EMBL" id="GEP08753.1"/>
    </source>
</evidence>
<feature type="region of interest" description="Disordered" evidence="3">
    <location>
        <begin position="98"/>
        <end position="123"/>
    </location>
</feature>
<evidence type="ECO:0000256" key="1">
    <source>
        <dbReference type="ARBA" id="ARBA00007613"/>
    </source>
</evidence>
<dbReference type="AlphaFoldDB" id="A0A512JFN5"/>
<comment type="caution">
    <text evidence="4">The sequence shown here is derived from an EMBL/GenBank/DDBJ whole genome shotgun (WGS) entry which is preliminary data.</text>
</comment>
<keyword evidence="2" id="KW-0564">Palmitate</keyword>
<gene>
    <name evidence="4" type="ORF">MGN01_05980</name>
</gene>
<dbReference type="Pfam" id="PF02321">
    <property type="entry name" value="OEP"/>
    <property type="match status" value="2"/>
</dbReference>
<evidence type="ECO:0000313" key="5">
    <source>
        <dbReference type="Proteomes" id="UP000321750"/>
    </source>
</evidence>
<dbReference type="Gene3D" id="1.20.1600.10">
    <property type="entry name" value="Outer membrane efflux proteins (OEP)"/>
    <property type="match status" value="1"/>
</dbReference>
<protein>
    <submittedName>
        <fullName evidence="4">Histidine kinase</fullName>
    </submittedName>
</protein>
<organism evidence="4 5">
    <name type="scientific">Methylobacterium gnaphalii</name>
    <dbReference type="NCBI Taxonomy" id="1010610"/>
    <lineage>
        <taxon>Bacteria</taxon>
        <taxon>Pseudomonadati</taxon>
        <taxon>Pseudomonadota</taxon>
        <taxon>Alphaproteobacteria</taxon>
        <taxon>Hyphomicrobiales</taxon>
        <taxon>Methylobacteriaceae</taxon>
        <taxon>Methylobacterium</taxon>
    </lineage>
</organism>
<keyword evidence="4" id="KW-0808">Transferase</keyword>
<comment type="similarity">
    <text evidence="1 2">Belongs to the outer membrane factor (OMF) (TC 1.B.17) family.</text>
</comment>
<keyword evidence="2" id="KW-1134">Transmembrane beta strand</keyword>
<keyword evidence="5" id="KW-1185">Reference proteome</keyword>
<proteinExistence type="inferred from homology"/>
<sequence length="567" mass="60514">MVTDTRARLKALTPVLPPQQASQRLARNRSFALTQVPCRRLCSATPRCVSLDRAMSGATRRSESLRSTVAILALASGLSACAVGPDYIAPADPAVSSYTREPLKDPRAASGMKTTQGGSADQDFVKGADIPGQWWTLFRSKALNRLVEEALANNPSLDAAQASLRMARENVEAQKGTLFPTVGFNGQGSYNKASGGQLQSPLNDPTKLTYSLYTPQVQVAFTPDVFGGNRRQIEGLEATAENQRFQLEAAYLTLTSNVVLAAIQEASLRAQIDATRKVIQAQTDVLTLYNKQLSLGQIASADVIQQQAQLSVSQQLLPPLQKQLAQQRNLLTALVGRLPSDEMSETFTLSSLRLPTKLPISLPSRLVQQRPDVKAAEALVQQASAGIGVAVANRLPQFTISANGGSSALQIAKLATSAAGFYSIVGTVAQPIFDAGTLYRRQRASEEALTVAQAQYRQTVITAFQNVADTLRALQSDAEAVAAATAAEKATSESVGLIRKQFEAGAINSAQLLIGQQAYLSALVTSAGARANQYSDTVALFQALGGGWWNRMDVAPSRPDKDPAPFL</sequence>
<dbReference type="PANTHER" id="PTHR30203:SF33">
    <property type="entry name" value="BLR4455 PROTEIN"/>
    <property type="match status" value="1"/>
</dbReference>
<keyword evidence="2" id="KW-0472">Membrane</keyword>
<dbReference type="InterPro" id="IPR010131">
    <property type="entry name" value="MdtP/NodT-like"/>
</dbReference>
<evidence type="ECO:0000256" key="3">
    <source>
        <dbReference type="SAM" id="MobiDB-lite"/>
    </source>
</evidence>
<dbReference type="EMBL" id="BJZV01000002">
    <property type="protein sequence ID" value="GEP08753.1"/>
    <property type="molecule type" value="Genomic_DNA"/>
</dbReference>
<reference evidence="4 5" key="1">
    <citation type="submission" date="2019-07" db="EMBL/GenBank/DDBJ databases">
        <title>Whole genome shotgun sequence of Methylobacterium gnaphalii NBRC 107716.</title>
        <authorList>
            <person name="Hosoyama A."/>
            <person name="Uohara A."/>
            <person name="Ohji S."/>
            <person name="Ichikawa N."/>
        </authorList>
    </citation>
    <scope>NUCLEOTIDE SEQUENCE [LARGE SCALE GENOMIC DNA]</scope>
    <source>
        <strain evidence="4 5">NBRC 107716</strain>
    </source>
</reference>
<dbReference type="GO" id="GO:0015562">
    <property type="term" value="F:efflux transmembrane transporter activity"/>
    <property type="evidence" value="ECO:0007669"/>
    <property type="project" value="InterPro"/>
</dbReference>
<dbReference type="PANTHER" id="PTHR30203">
    <property type="entry name" value="OUTER MEMBRANE CATION EFFLUX PROTEIN"/>
    <property type="match status" value="1"/>
</dbReference>
<dbReference type="NCBIfam" id="TIGR01845">
    <property type="entry name" value="outer_NodT"/>
    <property type="match status" value="1"/>
</dbReference>
<dbReference type="SUPFAM" id="SSF56954">
    <property type="entry name" value="Outer membrane efflux proteins (OEP)"/>
    <property type="match status" value="1"/>
</dbReference>
<accession>A0A512JFN5</accession>
<dbReference type="InterPro" id="IPR003423">
    <property type="entry name" value="OMP_efflux"/>
</dbReference>
<comment type="subcellular location">
    <subcellularLocation>
        <location evidence="2">Cell membrane</location>
        <topology evidence="2">Lipid-anchor</topology>
    </subcellularLocation>
</comment>